<organism evidence="5 6">
    <name type="scientific">Halobellus limi</name>
    <dbReference type="NCBI Taxonomy" id="699433"/>
    <lineage>
        <taxon>Archaea</taxon>
        <taxon>Methanobacteriati</taxon>
        <taxon>Methanobacteriota</taxon>
        <taxon>Stenosarchaea group</taxon>
        <taxon>Halobacteria</taxon>
        <taxon>Halobacteriales</taxon>
        <taxon>Haloferacaceae</taxon>
        <taxon>Halobellus</taxon>
    </lineage>
</organism>
<feature type="compositionally biased region" description="Low complexity" evidence="2">
    <location>
        <begin position="1"/>
        <end position="10"/>
    </location>
</feature>
<evidence type="ECO:0000313" key="7">
    <source>
        <dbReference type="Proteomes" id="UP000296733"/>
    </source>
</evidence>
<dbReference type="PROSITE" id="PS50983">
    <property type="entry name" value="FE_B12_PBP"/>
    <property type="match status" value="1"/>
</dbReference>
<proteinExistence type="predicted"/>
<dbReference type="Pfam" id="PF01497">
    <property type="entry name" value="Peripla_BP_2"/>
    <property type="match status" value="1"/>
</dbReference>
<dbReference type="PANTHER" id="PTHR42860">
    <property type="entry name" value="VITAMIN B12-BINDING PROTEIN"/>
    <property type="match status" value="1"/>
</dbReference>
<keyword evidence="6" id="KW-1185">Reference proteome</keyword>
<feature type="region of interest" description="Disordered" evidence="2">
    <location>
        <begin position="1"/>
        <end position="30"/>
    </location>
</feature>
<evidence type="ECO:0000259" key="3">
    <source>
        <dbReference type="PROSITE" id="PS50983"/>
    </source>
</evidence>
<name>A0A1H5Z4F6_9EURY</name>
<dbReference type="OrthoDB" id="9784at2157"/>
<keyword evidence="1" id="KW-0732">Signal</keyword>
<dbReference type="Gene3D" id="3.40.50.1980">
    <property type="entry name" value="Nitrogenase molybdenum iron protein domain"/>
    <property type="match status" value="2"/>
</dbReference>
<evidence type="ECO:0000313" key="6">
    <source>
        <dbReference type="Proteomes" id="UP000236740"/>
    </source>
</evidence>
<dbReference type="KEGG" id="hlm:DV707_11430"/>
<reference evidence="4 7" key="2">
    <citation type="journal article" date="2019" name="Nat. Commun.">
        <title>A new type of DNA phosphorothioation-based antiviral system in archaea.</title>
        <authorList>
            <person name="Xiong L."/>
            <person name="Liu S."/>
            <person name="Chen S."/>
            <person name="Xiao Y."/>
            <person name="Zhu B."/>
            <person name="Gao Y."/>
            <person name="Zhang Y."/>
            <person name="Chen B."/>
            <person name="Luo J."/>
            <person name="Deng Z."/>
            <person name="Chen X."/>
            <person name="Wang L."/>
            <person name="Chen S."/>
        </authorList>
    </citation>
    <scope>NUCLEOTIDE SEQUENCE [LARGE SCALE GENOMIC DNA]</scope>
    <source>
        <strain evidence="4 7">CGMCC 1.10331</strain>
    </source>
</reference>
<reference evidence="5 6" key="1">
    <citation type="submission" date="2016-10" db="EMBL/GenBank/DDBJ databases">
        <authorList>
            <person name="de Groot N.N."/>
        </authorList>
    </citation>
    <scope>NUCLEOTIDE SEQUENCE [LARGE SCALE GENOMIC DNA]</scope>
    <source>
        <strain evidence="5 6">CGMCC 1.10331</strain>
    </source>
</reference>
<dbReference type="PANTHER" id="PTHR42860:SF1">
    <property type="entry name" value="VITAMIN B12-BINDING PROTEIN"/>
    <property type="match status" value="1"/>
</dbReference>
<dbReference type="EMBL" id="CP031311">
    <property type="protein sequence ID" value="QCC48226.1"/>
    <property type="molecule type" value="Genomic_DNA"/>
</dbReference>
<dbReference type="SUPFAM" id="SSF53807">
    <property type="entry name" value="Helical backbone' metal receptor"/>
    <property type="match status" value="1"/>
</dbReference>
<evidence type="ECO:0000256" key="2">
    <source>
        <dbReference type="SAM" id="MobiDB-lite"/>
    </source>
</evidence>
<dbReference type="GeneID" id="39858713"/>
<protein>
    <submittedName>
        <fullName evidence="4">Cobalamin-binding protein</fullName>
    </submittedName>
    <submittedName>
        <fullName evidence="5">Iron complex transport system substrate-binding protein</fullName>
    </submittedName>
</protein>
<feature type="domain" description="Fe/B12 periplasmic-binding" evidence="3">
    <location>
        <begin position="31"/>
        <end position="280"/>
    </location>
</feature>
<sequence length="280" mass="29786">MDPTGAADAGSDADRADSPRSERADARPVERVVSLAPSATATLSAMDAGDAVVGVTTHCTLDRPVVGGWLNPDYDRLADLDPDVVCTADALQADVRDDLRERGYDVCHVEPATLDEVLDSFATLGRAVGRPEAGHRLAAEARDRIAAVRSRTAARNSDRDGTDGDPRPLVYCEEWGDPPMAAGNWVPEAVEAAGGRYPFCDPGGRSREVSRERVEAADPDHVVVHHCGHGDRVDPDVLEERGWDVDATVHVLDDDLLNQPSPALVDGIEALAGRFDGDGA</sequence>
<dbReference type="AlphaFoldDB" id="A0A1H5Z4F6"/>
<accession>A0A1H5Z4F6</accession>
<gene>
    <name evidence="4" type="ORF">DV707_11430</name>
    <name evidence="5" type="ORF">SAMN04488133_1846</name>
</gene>
<evidence type="ECO:0000256" key="1">
    <source>
        <dbReference type="ARBA" id="ARBA00022729"/>
    </source>
</evidence>
<dbReference type="InterPro" id="IPR002491">
    <property type="entry name" value="ABC_transptr_periplasmic_BD"/>
</dbReference>
<dbReference type="Proteomes" id="UP000296733">
    <property type="component" value="Chromosome"/>
</dbReference>
<dbReference type="CDD" id="cd01144">
    <property type="entry name" value="BtuF"/>
    <property type="match status" value="1"/>
</dbReference>
<evidence type="ECO:0000313" key="4">
    <source>
        <dbReference type="EMBL" id="QCC48226.1"/>
    </source>
</evidence>
<feature type="compositionally biased region" description="Basic and acidic residues" evidence="2">
    <location>
        <begin position="12"/>
        <end position="30"/>
    </location>
</feature>
<dbReference type="NCBIfam" id="NF038402">
    <property type="entry name" value="TroA_like"/>
    <property type="match status" value="1"/>
</dbReference>
<dbReference type="RefSeq" id="WP_103991572.1">
    <property type="nucleotide sequence ID" value="NZ_CP031311.1"/>
</dbReference>
<dbReference type="InterPro" id="IPR054828">
    <property type="entry name" value="Vit_B12_bind_prot"/>
</dbReference>
<dbReference type="InterPro" id="IPR051030">
    <property type="entry name" value="Vitamin_B12-ABC_binding"/>
</dbReference>
<evidence type="ECO:0000313" key="5">
    <source>
        <dbReference type="EMBL" id="SEG31221.1"/>
    </source>
</evidence>
<dbReference type="EMBL" id="FNVN01000002">
    <property type="protein sequence ID" value="SEG31221.1"/>
    <property type="molecule type" value="Genomic_DNA"/>
</dbReference>
<dbReference type="Proteomes" id="UP000236740">
    <property type="component" value="Unassembled WGS sequence"/>
</dbReference>